<comment type="pathway">
    <text evidence="1 13">Purine metabolism; IMP biosynthesis via de novo pathway; 5-amino-1-(5-phospho-D-ribosyl)imidazole from N(2)-formyl-N(1)-(5-phospho-D-ribosyl)glycinamide: step 2/2.</text>
</comment>
<dbReference type="FunFam" id="3.30.1330.10:FF:000001">
    <property type="entry name" value="Phosphoribosylformylglycinamidine cyclo-ligase"/>
    <property type="match status" value="1"/>
</dbReference>
<dbReference type="Pfam" id="PF00586">
    <property type="entry name" value="AIRS"/>
    <property type="match status" value="1"/>
</dbReference>
<comment type="caution">
    <text evidence="16">The sequence shown here is derived from an EMBL/GenBank/DDBJ whole genome shotgun (WGS) entry which is preliminary data.</text>
</comment>
<dbReference type="GO" id="GO:0004641">
    <property type="term" value="F:phosphoribosylformylglycinamidine cyclo-ligase activity"/>
    <property type="evidence" value="ECO:0007669"/>
    <property type="project" value="UniProtKB-UniRule"/>
</dbReference>
<dbReference type="GO" id="GO:0004637">
    <property type="term" value="F:phosphoribosylamine-glycine ligase activity"/>
    <property type="evidence" value="ECO:0007669"/>
    <property type="project" value="TreeGrafter"/>
</dbReference>
<gene>
    <name evidence="13" type="primary">purM</name>
    <name evidence="16" type="ORF">CRV09_01285</name>
</gene>
<evidence type="ECO:0000256" key="10">
    <source>
        <dbReference type="ARBA" id="ARBA00032931"/>
    </source>
</evidence>
<evidence type="ECO:0000256" key="11">
    <source>
        <dbReference type="ARBA" id="ARBA00033093"/>
    </source>
</evidence>
<dbReference type="InterPro" id="IPR010918">
    <property type="entry name" value="PurM-like_C_dom"/>
</dbReference>
<organism evidence="16 17">
    <name type="scientific">Candidatus Pantoea edessiphila</name>
    <dbReference type="NCBI Taxonomy" id="2044610"/>
    <lineage>
        <taxon>Bacteria</taxon>
        <taxon>Pseudomonadati</taxon>
        <taxon>Pseudomonadota</taxon>
        <taxon>Gammaproteobacteria</taxon>
        <taxon>Enterobacterales</taxon>
        <taxon>Erwiniaceae</taxon>
        <taxon>Pantoea</taxon>
    </lineage>
</organism>
<dbReference type="OrthoDB" id="9777881at2"/>
<dbReference type="Pfam" id="PF02769">
    <property type="entry name" value="AIRS_C"/>
    <property type="match status" value="1"/>
</dbReference>
<dbReference type="GO" id="GO:0005829">
    <property type="term" value="C:cytosol"/>
    <property type="evidence" value="ECO:0007669"/>
    <property type="project" value="TreeGrafter"/>
</dbReference>
<evidence type="ECO:0000256" key="9">
    <source>
        <dbReference type="ARBA" id="ARBA00031908"/>
    </source>
</evidence>
<keyword evidence="6 13" id="KW-0547">Nucleotide-binding</keyword>
<protein>
    <recommendedName>
        <fullName evidence="4 13">Phosphoribosylformylglycinamidine cyclo-ligase</fullName>
        <ecNumber evidence="3 13">6.3.3.1</ecNumber>
    </recommendedName>
    <alternativeName>
        <fullName evidence="10 13">AIR synthase</fullName>
    </alternativeName>
    <alternativeName>
        <fullName evidence="11 13">AIRS</fullName>
    </alternativeName>
    <alternativeName>
        <fullName evidence="9 13">Phosphoribosyl-aminoimidazole synthetase</fullName>
    </alternativeName>
</protein>
<dbReference type="InterPro" id="IPR016188">
    <property type="entry name" value="PurM-like_N"/>
</dbReference>
<evidence type="ECO:0000313" key="16">
    <source>
        <dbReference type="EMBL" id="PPI88917.1"/>
    </source>
</evidence>
<reference evidence="16 17" key="1">
    <citation type="journal article" date="2018" name="Genome Biol. Evol.">
        <title>Cladogenesis and Genomic Streamlining in Extracellular Endosymbionts of Tropical Stink Bugs.</title>
        <authorList>
            <person name="Otero-Bravo A."/>
            <person name="Goffredi S."/>
            <person name="Sabree Z.L."/>
        </authorList>
    </citation>
    <scope>NUCLEOTIDE SEQUENCE [LARGE SCALE GENOMIC DNA]</scope>
    <source>
        <strain evidence="16 17">SoEO</strain>
    </source>
</reference>
<keyword evidence="8 13" id="KW-0067">ATP-binding</keyword>
<dbReference type="AlphaFoldDB" id="A0A2P5T2W3"/>
<dbReference type="Gene3D" id="3.30.1330.10">
    <property type="entry name" value="PurM-like, N-terminal domain"/>
    <property type="match status" value="1"/>
</dbReference>
<keyword evidence="13" id="KW-0963">Cytoplasm</keyword>
<accession>A0A2P5T2W3</accession>
<sequence>MIDKLSINYKDAGVDIDNSNSLINFITNITKKTNRSEVISTIGSFNALCEFPKKYTEPVIVTTTDGVGTKLLLATDTKCFYNIGLDLVAMCVNDLIVCGAEPLFFLDYYSTGKLDVKIASSIMQGIVDACYVSGCALIGGETAEVPGIYVDKYYDLVGFCIGIVEKSKIINGNEINDGDVLIAIGSSGPHANGYSLIRKILKIHNINPLIEKLNGKPLLHYLIEPTRIYVNNILKLTDQVNIKAMIHLTGGSFLENIPRMIPNNTQAVINETSWVWPPIFNWIQKKSNISRQEMYRTFNCGVGMIIMVNKLELKKTISFLNDVNEKAWPIGVIKITDSKERVLFIK</sequence>
<name>A0A2P5T2W3_9GAMM</name>
<dbReference type="FunFam" id="3.90.650.10:FF:000001">
    <property type="entry name" value="Phosphoribosylformylglycinamidine cyclo-ligase"/>
    <property type="match status" value="1"/>
</dbReference>
<evidence type="ECO:0000256" key="8">
    <source>
        <dbReference type="ARBA" id="ARBA00022840"/>
    </source>
</evidence>
<dbReference type="PANTHER" id="PTHR10520:SF12">
    <property type="entry name" value="TRIFUNCTIONAL PURINE BIOSYNTHETIC PROTEIN ADENOSINE-3"/>
    <property type="match status" value="1"/>
</dbReference>
<keyword evidence="5 13" id="KW-0436">Ligase</keyword>
<evidence type="ECO:0000256" key="4">
    <source>
        <dbReference type="ARBA" id="ARBA00020367"/>
    </source>
</evidence>
<dbReference type="NCBIfam" id="TIGR00878">
    <property type="entry name" value="purM"/>
    <property type="match status" value="1"/>
</dbReference>
<dbReference type="InterPro" id="IPR036921">
    <property type="entry name" value="PurM-like_N_sf"/>
</dbReference>
<dbReference type="HAMAP" id="MF_00741">
    <property type="entry name" value="AIRS"/>
    <property type="match status" value="1"/>
</dbReference>
<dbReference type="RefSeq" id="WP_136132344.1">
    <property type="nucleotide sequence ID" value="NZ_PDKR01000001.1"/>
</dbReference>
<dbReference type="GO" id="GO:0046084">
    <property type="term" value="P:adenine biosynthetic process"/>
    <property type="evidence" value="ECO:0007669"/>
    <property type="project" value="TreeGrafter"/>
</dbReference>
<evidence type="ECO:0000259" key="15">
    <source>
        <dbReference type="Pfam" id="PF02769"/>
    </source>
</evidence>
<evidence type="ECO:0000256" key="5">
    <source>
        <dbReference type="ARBA" id="ARBA00022598"/>
    </source>
</evidence>
<evidence type="ECO:0000256" key="13">
    <source>
        <dbReference type="HAMAP-Rule" id="MF_00741"/>
    </source>
</evidence>
<dbReference type="GO" id="GO:0005524">
    <property type="term" value="F:ATP binding"/>
    <property type="evidence" value="ECO:0007669"/>
    <property type="project" value="UniProtKB-KW"/>
</dbReference>
<dbReference type="SUPFAM" id="SSF55326">
    <property type="entry name" value="PurM N-terminal domain-like"/>
    <property type="match status" value="1"/>
</dbReference>
<proteinExistence type="inferred from homology"/>
<dbReference type="Proteomes" id="UP000295937">
    <property type="component" value="Unassembled WGS sequence"/>
</dbReference>
<dbReference type="InterPro" id="IPR004733">
    <property type="entry name" value="PurM_cligase"/>
</dbReference>
<dbReference type="SUPFAM" id="SSF56042">
    <property type="entry name" value="PurM C-terminal domain-like"/>
    <property type="match status" value="1"/>
</dbReference>
<evidence type="ECO:0000256" key="2">
    <source>
        <dbReference type="ARBA" id="ARBA00010280"/>
    </source>
</evidence>
<dbReference type="EMBL" id="PDKR01000001">
    <property type="protein sequence ID" value="PPI88917.1"/>
    <property type="molecule type" value="Genomic_DNA"/>
</dbReference>
<keyword evidence="7 13" id="KW-0658">Purine biosynthesis</keyword>
<dbReference type="EC" id="6.3.3.1" evidence="3 13"/>
<dbReference type="Gene3D" id="3.90.650.10">
    <property type="entry name" value="PurM-like C-terminal domain"/>
    <property type="match status" value="1"/>
</dbReference>
<comment type="similarity">
    <text evidence="2 13">Belongs to the AIR synthase family.</text>
</comment>
<dbReference type="UniPathway" id="UPA00074">
    <property type="reaction ID" value="UER00129"/>
</dbReference>
<evidence type="ECO:0000259" key="14">
    <source>
        <dbReference type="Pfam" id="PF00586"/>
    </source>
</evidence>
<dbReference type="CDD" id="cd02196">
    <property type="entry name" value="PurM"/>
    <property type="match status" value="1"/>
</dbReference>
<dbReference type="PANTHER" id="PTHR10520">
    <property type="entry name" value="TRIFUNCTIONAL PURINE BIOSYNTHETIC PROTEIN ADENOSINE-3-RELATED"/>
    <property type="match status" value="1"/>
</dbReference>
<evidence type="ECO:0000256" key="7">
    <source>
        <dbReference type="ARBA" id="ARBA00022755"/>
    </source>
</evidence>
<feature type="domain" description="PurM-like N-terminal" evidence="14">
    <location>
        <begin position="59"/>
        <end position="164"/>
    </location>
</feature>
<evidence type="ECO:0000313" key="17">
    <source>
        <dbReference type="Proteomes" id="UP000295937"/>
    </source>
</evidence>
<evidence type="ECO:0000256" key="12">
    <source>
        <dbReference type="ARBA" id="ARBA00049057"/>
    </source>
</evidence>
<dbReference type="GO" id="GO:0006189">
    <property type="term" value="P:'de novo' IMP biosynthetic process"/>
    <property type="evidence" value="ECO:0007669"/>
    <property type="project" value="UniProtKB-UniRule"/>
</dbReference>
<feature type="domain" description="PurM-like C-terminal" evidence="15">
    <location>
        <begin position="177"/>
        <end position="334"/>
    </location>
</feature>
<comment type="catalytic activity">
    <reaction evidence="12 13">
        <text>2-formamido-N(1)-(5-O-phospho-beta-D-ribosyl)acetamidine + ATP = 5-amino-1-(5-phospho-beta-D-ribosyl)imidazole + ADP + phosphate + H(+)</text>
        <dbReference type="Rhea" id="RHEA:23032"/>
        <dbReference type="ChEBI" id="CHEBI:15378"/>
        <dbReference type="ChEBI" id="CHEBI:30616"/>
        <dbReference type="ChEBI" id="CHEBI:43474"/>
        <dbReference type="ChEBI" id="CHEBI:137981"/>
        <dbReference type="ChEBI" id="CHEBI:147287"/>
        <dbReference type="ChEBI" id="CHEBI:456216"/>
        <dbReference type="EC" id="6.3.3.1"/>
    </reaction>
</comment>
<evidence type="ECO:0000256" key="6">
    <source>
        <dbReference type="ARBA" id="ARBA00022741"/>
    </source>
</evidence>
<comment type="subcellular location">
    <subcellularLocation>
        <location evidence="13">Cytoplasm</location>
    </subcellularLocation>
</comment>
<dbReference type="InterPro" id="IPR036676">
    <property type="entry name" value="PurM-like_C_sf"/>
</dbReference>
<evidence type="ECO:0000256" key="1">
    <source>
        <dbReference type="ARBA" id="ARBA00004686"/>
    </source>
</evidence>
<evidence type="ECO:0000256" key="3">
    <source>
        <dbReference type="ARBA" id="ARBA00013047"/>
    </source>
</evidence>